<feature type="compositionally biased region" description="Polar residues" evidence="2">
    <location>
        <begin position="199"/>
        <end position="220"/>
    </location>
</feature>
<accession>A0A9J2P5W8</accession>
<feature type="compositionally biased region" description="Polar residues" evidence="2">
    <location>
        <begin position="1577"/>
        <end position="1605"/>
    </location>
</feature>
<feature type="compositionally biased region" description="Basic and acidic residues" evidence="2">
    <location>
        <begin position="1347"/>
        <end position="1358"/>
    </location>
</feature>
<feature type="compositionally biased region" description="Low complexity" evidence="2">
    <location>
        <begin position="2121"/>
        <end position="2133"/>
    </location>
</feature>
<feature type="compositionally biased region" description="Polar residues" evidence="2">
    <location>
        <begin position="1669"/>
        <end position="1684"/>
    </location>
</feature>
<dbReference type="Pfam" id="PF07001">
    <property type="entry name" value="BAT2_N"/>
    <property type="match status" value="1"/>
</dbReference>
<evidence type="ECO:0000313" key="4">
    <source>
        <dbReference type="Proteomes" id="UP000036681"/>
    </source>
</evidence>
<feature type="compositionally biased region" description="Basic and acidic residues" evidence="2">
    <location>
        <begin position="1367"/>
        <end position="1377"/>
    </location>
</feature>
<feature type="region of interest" description="Disordered" evidence="2">
    <location>
        <begin position="946"/>
        <end position="984"/>
    </location>
</feature>
<feature type="region of interest" description="Disordered" evidence="2">
    <location>
        <begin position="592"/>
        <end position="625"/>
    </location>
</feature>
<feature type="region of interest" description="Disordered" evidence="2">
    <location>
        <begin position="643"/>
        <end position="768"/>
    </location>
</feature>
<dbReference type="PANTHER" id="PTHR14038">
    <property type="entry name" value="BAT2 HLA-B-ASSOCIATED TRANSCRIPT 2"/>
    <property type="match status" value="1"/>
</dbReference>
<feature type="region of interest" description="Disordered" evidence="2">
    <location>
        <begin position="57"/>
        <end position="95"/>
    </location>
</feature>
<dbReference type="GO" id="GO:0030154">
    <property type="term" value="P:cell differentiation"/>
    <property type="evidence" value="ECO:0007669"/>
    <property type="project" value="TreeGrafter"/>
</dbReference>
<feature type="region of interest" description="Disordered" evidence="2">
    <location>
        <begin position="1657"/>
        <end position="1720"/>
    </location>
</feature>
<feature type="compositionally biased region" description="Basic and acidic residues" evidence="2">
    <location>
        <begin position="599"/>
        <end position="621"/>
    </location>
</feature>
<feature type="region of interest" description="Disordered" evidence="2">
    <location>
        <begin position="198"/>
        <end position="390"/>
    </location>
</feature>
<feature type="compositionally biased region" description="Gly residues" evidence="2">
    <location>
        <begin position="1064"/>
        <end position="1074"/>
    </location>
</feature>
<feature type="region of interest" description="Disordered" evidence="2">
    <location>
        <begin position="1347"/>
        <end position="1377"/>
    </location>
</feature>
<feature type="compositionally biased region" description="Polar residues" evidence="2">
    <location>
        <begin position="1084"/>
        <end position="1093"/>
    </location>
</feature>
<feature type="compositionally biased region" description="Basic and acidic residues" evidence="2">
    <location>
        <begin position="1102"/>
        <end position="1121"/>
    </location>
</feature>
<feature type="compositionally biased region" description="Polar residues" evidence="2">
    <location>
        <begin position="1694"/>
        <end position="1703"/>
    </location>
</feature>
<keyword evidence="4" id="KW-1185">Reference proteome</keyword>
<feature type="region of interest" description="Disordered" evidence="2">
    <location>
        <begin position="1572"/>
        <end position="1625"/>
    </location>
</feature>
<feature type="compositionally biased region" description="Polar residues" evidence="2">
    <location>
        <begin position="354"/>
        <end position="368"/>
    </location>
</feature>
<dbReference type="PANTHER" id="PTHR14038:SF0">
    <property type="entry name" value="LP18708P"/>
    <property type="match status" value="1"/>
</dbReference>
<feature type="region of interest" description="Disordered" evidence="2">
    <location>
        <begin position="516"/>
        <end position="537"/>
    </location>
</feature>
<evidence type="ECO:0000256" key="1">
    <source>
        <dbReference type="ARBA" id="ARBA00022553"/>
    </source>
</evidence>
<dbReference type="InterPro" id="IPR009738">
    <property type="entry name" value="BAT2_N"/>
</dbReference>
<keyword evidence="1" id="KW-0597">Phosphoprotein</keyword>
<dbReference type="Proteomes" id="UP000036681">
    <property type="component" value="Unplaced"/>
</dbReference>
<name>A0A9J2P5W8_ASCLU</name>
<evidence type="ECO:0000256" key="2">
    <source>
        <dbReference type="SAM" id="MobiDB-lite"/>
    </source>
</evidence>
<evidence type="ECO:0000313" key="5">
    <source>
        <dbReference type="WBParaSite" id="ALUE_0000495901-mRNA-1"/>
    </source>
</evidence>
<feature type="compositionally biased region" description="Low complexity" evidence="2">
    <location>
        <begin position="1608"/>
        <end position="1624"/>
    </location>
</feature>
<feature type="compositionally biased region" description="Polar residues" evidence="2">
    <location>
        <begin position="1122"/>
        <end position="1134"/>
    </location>
</feature>
<sequence>MSSARGAAGAVKPKLHNVNSIYAGKNQNAVKAPGSGKHGGLQSLGKTAAVVRRMPPPATLPSLRAESQGQDPNVALVPQGGTGWHKENATANAQSSDPSASFLQFSLHFIIASFYLLCFPSIDCNEHPATGKSGVGQVGSALSGSVGCTAQSGVGPHGADLRPTWAKQPSAADLTAQSQLNANAVAASARDFPSLAAATATSAKQPTQTLTDSLKPQKSGSWRAGGSSAVSKNDSDEPASPPQIHSTGGCPAVTAPLPSRYYDASAAPPPPPTGSFQIPKQQSGTAHMNPPQSTAAAKEESRPQTQDGGLPQSSPTPASGTLETSSTTFPSSVALPPPNYSQPPPNFPPVQQQTAQMRGSTSAQSMPNDVSHRCEQEGGAAPQKDGLGDGGYTQRAQATMFDDMRGGTVGGHSTNNAVQQMSLMGRSNDVRNTPYGRRESFDSRDVAFEETSVRGAECDWHSVQYRTADRDSGRNWAGVGSSPQDGRHILDSVSQNVYGRERDDDRQDVEREAAIERSRQKRHTMGQPMPQPDGEVRRSTYGSVRMMGAYETEPTADWDRTSMHESFNHQRVYFAQLQMMDDGGMYRQEKMLPQQRWGGRREDYGEGSRSGIRREDAEQAPKPEYQLQLTKLSRPAAKVIKRVAPGSAAAQQSQVEGAGGMQSMPTPQGSQPPSRSSPSLLPQRASAQNGPSEKRMPEHRNQGQNQRARRYDSVPGEPSKQNSNNQGRNVQTAGRGARLQDEGTVPVRETSQATAPAVTIAPPPTDNIWEKRAEERESAERERTAAQRDAIYQMRLQQQFPAVGMGAYVDGMNGRDESMGNALGRDIAQKNDSIMPKQRSNRHRNRAVVSQDLVNLSVKVYSYVSFIENWTDGGYGGAYGQADGNDYYGQEDEEYNGALFRGQREFVNSRVSANHRSTRGISLGGARGGRGYMRSGYAGMRRGASLPHQQMGQHTNRQQTTHYNERNQRRSKRHDEQPLEEEDNFANMGEFHVEDTYECMPQPVTMAPHEQVPTEADDDGGKTVANGEHRGSRQTRSQRGPGGHRNAQQLYQPRQQLHDEYGRSGRGGRLGSSRGGSARRSNDARNASTNQNPPERGKRKKEMNIREEEIGRELRGEEEGKAQQQNVRAENNNYRRGSGRRGSQQVRHRRVSPSLQNNSQTMIANASERSSQLKSPVTSEGHEEWATASESSDVADKQRSKRRVVAASKYASGQRRVPRSNANGQRRENNTASNNNGSAPGRTGTSSKNGKPASTTSHAAARGAQPPSLKEEAGQVVRGESAAKRDACKDGLAGVDINNAGVIVIDDRPDEQHGDDSIDNGDFEEVLSKKSKRLRQQQINEQIEAEERRKLKEKEKQEKRKAKMQSRKMEKKVNAKEDRTAVTNGDVNLVNGTSEATLKVDSRNAAVSRQKAEITASNAQNTLNTTVWNSNIVKEHSVRQSSPPLEKQPDCSHPVIPSPIARPTPKTSVTSTTAASPAVKKGVEVWAGPDDEQRLTTSKKVVTLPNSSLCMAYVYIYSPFALLRPLCLTRILKAVLQLDDAASSAKKNSVEFAASFNSPSSRAESTQYDFTFDPSLQDESQPLSAKGNSTTNTAEKAASNASTSVGRAPTAPSQPSPLSSTTTLVANDDERLKLRLDKVKDFWPGQQQFSNSLLVTTSENGPITPLVSDKSNTAANGPTSSLSHAPNVAKVRPQPQTNEQTTAAPLKEAASCVSSAPSLPPPSPIACIPPGAYLQSLSQVPPPAALTHYSMIFGEPYNPHSTTSSPAQFMWHEKELFIQEEEEKPRRRKPSKQEPDGKTLFGTGVSVSQAPASRSRPGSFIEQSQLFIHPPPSGTTPSSLTWSNGNPQIELLAGINATPPLPSQPGNPVQRFQFSSQPRSGSAFSARPPILNGSAKLLGAPPPHPHQMPPPLHPPHSFMGPPPDFISLQGTTLGAVGSQRSSELTTQSSASGALSRSAVGVLGQLPPPHLQQQLNFPTQSQSGFTLTATGSFNQAPPMHAFTAPPPPLRYPPVVPTLPNEATGVIAAAWTKPSVNAYPLKYTNGGAQATTSMGPSNGRSAPPTDRWAIPVGVPPQYASALVFQSAVVGKDSADMLQSNIERFPSQRCASAPRASSADENARASSVSSVTASAAGDSLDNSNQQKKAAKV</sequence>
<feature type="compositionally biased region" description="Basic and acidic residues" evidence="2">
    <location>
        <begin position="963"/>
        <end position="977"/>
    </location>
</feature>
<dbReference type="WBParaSite" id="ALUE_0000495901-mRNA-1">
    <property type="protein sequence ID" value="ALUE_0000495901-mRNA-1"/>
    <property type="gene ID" value="ALUE_0000495901"/>
</dbReference>
<proteinExistence type="predicted"/>
<feature type="compositionally biased region" description="Polar residues" evidence="2">
    <location>
        <begin position="1220"/>
        <end position="1258"/>
    </location>
</feature>
<feature type="compositionally biased region" description="Polar residues" evidence="2">
    <location>
        <begin position="274"/>
        <end position="295"/>
    </location>
</feature>
<feature type="compositionally biased region" description="Pro residues" evidence="2">
    <location>
        <begin position="335"/>
        <end position="348"/>
    </location>
</feature>
<feature type="compositionally biased region" description="Polar residues" evidence="2">
    <location>
        <begin position="1153"/>
        <end position="1178"/>
    </location>
</feature>
<feature type="compositionally biased region" description="Polar residues" evidence="2">
    <location>
        <begin position="1866"/>
        <end position="1883"/>
    </location>
</feature>
<organism evidence="4 5">
    <name type="scientific">Ascaris lumbricoides</name>
    <name type="common">Giant roundworm</name>
    <dbReference type="NCBI Taxonomy" id="6252"/>
    <lineage>
        <taxon>Eukaryota</taxon>
        <taxon>Metazoa</taxon>
        <taxon>Ecdysozoa</taxon>
        <taxon>Nematoda</taxon>
        <taxon>Chromadorea</taxon>
        <taxon>Rhabditida</taxon>
        <taxon>Spirurina</taxon>
        <taxon>Ascaridomorpha</taxon>
        <taxon>Ascaridoidea</taxon>
        <taxon>Ascarididae</taxon>
        <taxon>Ascaris</taxon>
    </lineage>
</organism>
<feature type="compositionally biased region" description="Polar residues" evidence="2">
    <location>
        <begin position="719"/>
        <end position="732"/>
    </location>
</feature>
<dbReference type="InterPro" id="IPR033184">
    <property type="entry name" value="PRRC2"/>
</dbReference>
<feature type="domain" description="BAT2 N-terminal" evidence="3">
    <location>
        <begin position="17"/>
        <end position="98"/>
    </location>
</feature>
<feature type="compositionally biased region" description="Low complexity" evidence="2">
    <location>
        <begin position="1463"/>
        <end position="1475"/>
    </location>
</feature>
<feature type="region of interest" description="Disordered" evidence="2">
    <location>
        <begin position="1011"/>
        <end position="1286"/>
    </location>
</feature>
<feature type="compositionally biased region" description="Basic and acidic residues" evidence="2">
    <location>
        <begin position="692"/>
        <end position="701"/>
    </location>
</feature>
<reference evidence="5" key="1">
    <citation type="submission" date="2023-03" db="UniProtKB">
        <authorList>
            <consortium name="WormBaseParasite"/>
        </authorList>
    </citation>
    <scope>IDENTIFICATION</scope>
</reference>
<feature type="region of interest" description="Disordered" evidence="2">
    <location>
        <begin position="1778"/>
        <end position="1922"/>
    </location>
</feature>
<feature type="compositionally biased region" description="Polar residues" evidence="2">
    <location>
        <begin position="1046"/>
        <end position="1055"/>
    </location>
</feature>
<protein>
    <submittedName>
        <fullName evidence="5">BAT2 N-terminal domain-containing protein</fullName>
    </submittedName>
</protein>
<evidence type="ECO:0000259" key="3">
    <source>
        <dbReference type="Pfam" id="PF07001"/>
    </source>
</evidence>
<feature type="compositionally biased region" description="Polar residues" evidence="2">
    <location>
        <begin position="2137"/>
        <end position="2149"/>
    </location>
</feature>
<feature type="region of interest" description="Disordered" evidence="2">
    <location>
        <begin position="1439"/>
        <end position="1475"/>
    </location>
</feature>
<feature type="compositionally biased region" description="Low complexity" evidence="2">
    <location>
        <begin position="671"/>
        <end position="687"/>
    </location>
</feature>
<feature type="compositionally biased region" description="Polar residues" evidence="2">
    <location>
        <begin position="947"/>
        <end position="962"/>
    </location>
</feature>
<feature type="compositionally biased region" description="Polar residues" evidence="2">
    <location>
        <begin position="303"/>
        <end position="331"/>
    </location>
</feature>
<feature type="compositionally biased region" description="Pro residues" evidence="2">
    <location>
        <begin position="1900"/>
        <end position="1922"/>
    </location>
</feature>
<feature type="region of interest" description="Disordered" evidence="2">
    <location>
        <begin position="2104"/>
        <end position="2149"/>
    </location>
</feature>